<dbReference type="InterPro" id="IPR001879">
    <property type="entry name" value="GPCR_2_extracellular_dom"/>
</dbReference>
<evidence type="ECO:0000256" key="11">
    <source>
        <dbReference type="ARBA" id="ARBA00023170"/>
    </source>
</evidence>
<dbReference type="Gene3D" id="1.20.1070.10">
    <property type="entry name" value="Rhodopsin 7-helix transmembrane proteins"/>
    <property type="match status" value="1"/>
</dbReference>
<evidence type="ECO:0000256" key="5">
    <source>
        <dbReference type="ARBA" id="ARBA00022729"/>
    </source>
</evidence>
<dbReference type="SMART" id="SM00409">
    <property type="entry name" value="IG"/>
    <property type="match status" value="1"/>
</dbReference>
<dbReference type="Pfam" id="PF13855">
    <property type="entry name" value="LRR_8"/>
    <property type="match status" value="1"/>
</dbReference>
<keyword evidence="8" id="KW-0297">G-protein coupled receptor</keyword>
<dbReference type="InterPro" id="IPR032675">
    <property type="entry name" value="LRR_dom_sf"/>
</dbReference>
<keyword evidence="6" id="KW-0677">Repeat</keyword>
<dbReference type="SUPFAM" id="SSF48726">
    <property type="entry name" value="Immunoglobulin"/>
    <property type="match status" value="1"/>
</dbReference>
<dbReference type="PROSITE" id="PS50227">
    <property type="entry name" value="G_PROTEIN_RECEP_F2_3"/>
    <property type="match status" value="1"/>
</dbReference>
<dbReference type="Gene3D" id="3.80.10.10">
    <property type="entry name" value="Ribonuclease Inhibitor"/>
    <property type="match status" value="1"/>
</dbReference>
<feature type="domain" description="GAIN-B" evidence="17">
    <location>
        <begin position="475"/>
        <end position="643"/>
    </location>
</feature>
<evidence type="ECO:0000256" key="1">
    <source>
        <dbReference type="ARBA" id="ARBA00004141"/>
    </source>
</evidence>
<dbReference type="CDD" id="cd16000">
    <property type="entry name" value="7tmB2_GPR123"/>
    <property type="match status" value="1"/>
</dbReference>
<dbReference type="Ensembl" id="ENSCPVT00000009625.2">
    <property type="protein sequence ID" value="ENSCPVP00000009222.2"/>
    <property type="gene ID" value="ENSCPVG00000006715.2"/>
</dbReference>
<dbReference type="GO" id="GO:0014069">
    <property type="term" value="C:postsynaptic density"/>
    <property type="evidence" value="ECO:0007669"/>
    <property type="project" value="TreeGrafter"/>
</dbReference>
<feature type="transmembrane region" description="Helical" evidence="16">
    <location>
        <begin position="897"/>
        <end position="918"/>
    </location>
</feature>
<evidence type="ECO:0000256" key="16">
    <source>
        <dbReference type="SAM" id="Phobius"/>
    </source>
</evidence>
<dbReference type="Proteomes" id="UP000694382">
    <property type="component" value="Chromosome 6"/>
</dbReference>
<dbReference type="InterPro" id="IPR036445">
    <property type="entry name" value="GPCR_2_extracell_dom_sf"/>
</dbReference>
<dbReference type="InterPro" id="IPR013783">
    <property type="entry name" value="Ig-like_fold"/>
</dbReference>
<protein>
    <submittedName>
        <fullName evidence="21">Uncharacterized protein</fullName>
    </submittedName>
</protein>
<dbReference type="GO" id="GO:0005886">
    <property type="term" value="C:plasma membrane"/>
    <property type="evidence" value="ECO:0007669"/>
    <property type="project" value="TreeGrafter"/>
</dbReference>
<organism evidence="21 22">
    <name type="scientific">Geospiza parvula</name>
    <name type="common">Small tree-finch</name>
    <name type="synonym">Camarhynchus parvulus</name>
    <dbReference type="NCBI Taxonomy" id="87175"/>
    <lineage>
        <taxon>Eukaryota</taxon>
        <taxon>Metazoa</taxon>
        <taxon>Chordata</taxon>
        <taxon>Craniata</taxon>
        <taxon>Vertebrata</taxon>
        <taxon>Euteleostomi</taxon>
        <taxon>Archelosauria</taxon>
        <taxon>Archosauria</taxon>
        <taxon>Dinosauria</taxon>
        <taxon>Saurischia</taxon>
        <taxon>Theropoda</taxon>
        <taxon>Coelurosauria</taxon>
        <taxon>Aves</taxon>
        <taxon>Neognathae</taxon>
        <taxon>Neoaves</taxon>
        <taxon>Telluraves</taxon>
        <taxon>Australaves</taxon>
        <taxon>Passeriformes</taxon>
        <taxon>Thraupidae</taxon>
        <taxon>Camarhynchus</taxon>
    </lineage>
</organism>
<feature type="transmembrane region" description="Helical" evidence="16">
    <location>
        <begin position="656"/>
        <end position="677"/>
    </location>
</feature>
<dbReference type="SUPFAM" id="SSF52058">
    <property type="entry name" value="L domain-like"/>
    <property type="match status" value="1"/>
</dbReference>
<dbReference type="SMART" id="SM00369">
    <property type="entry name" value="LRR_TYP"/>
    <property type="match status" value="2"/>
</dbReference>
<evidence type="ECO:0000259" key="19">
    <source>
        <dbReference type="PROSITE" id="PS50261"/>
    </source>
</evidence>
<evidence type="ECO:0000256" key="14">
    <source>
        <dbReference type="ARBA" id="ARBA00023319"/>
    </source>
</evidence>
<evidence type="ECO:0000256" key="10">
    <source>
        <dbReference type="ARBA" id="ARBA00023157"/>
    </source>
</evidence>
<dbReference type="SMART" id="SM00082">
    <property type="entry name" value="LRRCT"/>
    <property type="match status" value="1"/>
</dbReference>
<dbReference type="Gene3D" id="2.60.40.10">
    <property type="entry name" value="Immunoglobulins"/>
    <property type="match status" value="1"/>
</dbReference>
<comment type="subcellular location">
    <subcellularLocation>
        <location evidence="1">Membrane</location>
        <topology evidence="1">Multi-pass membrane protein</topology>
    </subcellularLocation>
</comment>
<keyword evidence="3" id="KW-0433">Leucine-rich repeat</keyword>
<keyword evidence="14" id="KW-0393">Immunoglobulin domain</keyword>
<accession>A0A8C3MP58</accession>
<evidence type="ECO:0000256" key="9">
    <source>
        <dbReference type="ARBA" id="ARBA00023136"/>
    </source>
</evidence>
<evidence type="ECO:0000313" key="21">
    <source>
        <dbReference type="Ensembl" id="ENSCPVP00000009222.2"/>
    </source>
</evidence>
<reference evidence="21" key="3">
    <citation type="submission" date="2025-09" db="UniProtKB">
        <authorList>
            <consortium name="Ensembl"/>
        </authorList>
    </citation>
    <scope>IDENTIFICATION</scope>
</reference>
<dbReference type="InterPro" id="IPR051963">
    <property type="entry name" value="Adhesion_GPCR_A"/>
</dbReference>
<dbReference type="Pfam" id="PF07679">
    <property type="entry name" value="I-set"/>
    <property type="match status" value="1"/>
</dbReference>
<evidence type="ECO:0000256" key="15">
    <source>
        <dbReference type="SAM" id="MobiDB-lite"/>
    </source>
</evidence>
<keyword evidence="5" id="KW-0732">Signal</keyword>
<feature type="transmembrane region" description="Helical" evidence="16">
    <location>
        <begin position="924"/>
        <end position="943"/>
    </location>
</feature>
<dbReference type="GO" id="GO:0004930">
    <property type="term" value="F:G protein-coupled receptor activity"/>
    <property type="evidence" value="ECO:0007669"/>
    <property type="project" value="UniProtKB-KW"/>
</dbReference>
<dbReference type="InterPro" id="IPR057244">
    <property type="entry name" value="GAIN_B"/>
</dbReference>
<dbReference type="InterPro" id="IPR003591">
    <property type="entry name" value="Leu-rich_rpt_typical-subtyp"/>
</dbReference>
<evidence type="ECO:0000259" key="20">
    <source>
        <dbReference type="PROSITE" id="PS50835"/>
    </source>
</evidence>
<sequence length="1208" mass="134903">MHKDLKNNLISTIEPGAFYGLSELKRLDLSNNRIGCLTPEMFVGLNNLHKLNLSGNIFSSLMNGLFSELLALKALHFNTDSLICDCNLKWVLQWARNASVRIAEETVCAYPSALRGLSLYNLKENQLICAGPLELPLFELIPSQRQVVFHGDRLPFQCTATYVDNSTQVQWYHAGRLIETDEESGIFVEDSIIHDCCLITRELILSSIDIDATGDWECLVKNSYGNSTKQVEIVVLETAAPYCPAERIINNKGDFRWPKTLAGITAYQPCLQYSFNSGAFHNGAEEAKAWRKCNRTGRWDEENYSECPYSQEITQVLHAFSQMHINLTTVLEFSRQLTAYTRGASLFADKMDVIYLAYIMEKLIVFVDEVEDIGDALIEIASNIMLVDDHVLWMAQKEDKACTRIVRCVEQIASQILTSKIQVISKVSRNIALEAFMIKPSSFTGMTCTAYQKTSANSDKSVTPDLGRWEANHNPDLYLNFKCNTGNLDGSLVNSSTRNAVAVASVHLPQSVFSQSSAWQSVDNSTCKLQFIVFRNGKLFPSTGNSSNLADDGKRRTVATPAVFAKIDGCSFGNLTSPLTIGLRHFARGIDPIAAFWDFDLLDGHGGWWGEGCHIISSAGNITTIQSTHFSNFAVLMDFKTVLSFPQYPGEFLHPVVYACTAVMLLCLFASIITYIVHHSTIRISRKGWHMLLNFCFHTALTFAVFAGGINRIKYPIICQAVGIVLHYSTLSTMLWIGVTARNIYKQVTKKPQPCQNSDQPSYPKQPLLRFYLISGGVPFIICGITAATNINNYGIEGNAPYCWMAWEPSLGAFYGPVAFIVLVTCVYFLCTYVQLKRHPERKYELKEKTEDPQRMPSADMGHGHITDSVSVPQATCPMISSSLLENEHSFKAQLRAAAFTLFLFTATWTFGALAVSQGHFLDMIFSCLYGAFCVTLGLFILIHHCAKRDDVWHCWWSCCPSKRNTYSVQVNVRPKVNVNGDTQVHAPCLQESPCPSKSAVFNHPAASHCKLTNLQAVQNHVNCLSPVTPCCAKMHCDQLLDDEAHIHVHSEGTFRPNMHIHRCLKSRTKPRYFSRHRSAGEREYAYHIPSSIDGSIHSSHTDSPHSTHESQAGHRRACCSKSDPYPTVNQPESSDASTVIYSCGKMPDSDSVHHPAHFEMHPRTQSLPFNTTNHNGILKGNMHEAMIYSSDSTGNIKTGPWKNETTV</sequence>
<reference evidence="21" key="2">
    <citation type="submission" date="2025-08" db="UniProtKB">
        <authorList>
            <consortium name="Ensembl"/>
        </authorList>
    </citation>
    <scope>IDENTIFICATION</scope>
</reference>
<evidence type="ECO:0000256" key="13">
    <source>
        <dbReference type="ARBA" id="ARBA00023224"/>
    </source>
</evidence>
<evidence type="ECO:0000313" key="22">
    <source>
        <dbReference type="Proteomes" id="UP000694382"/>
    </source>
</evidence>
<dbReference type="GO" id="GO:0007166">
    <property type="term" value="P:cell surface receptor signaling pathway"/>
    <property type="evidence" value="ECO:0007669"/>
    <property type="project" value="InterPro"/>
</dbReference>
<evidence type="ECO:0000256" key="7">
    <source>
        <dbReference type="ARBA" id="ARBA00022989"/>
    </source>
</evidence>
<dbReference type="InterPro" id="IPR036179">
    <property type="entry name" value="Ig-like_dom_sf"/>
</dbReference>
<dbReference type="InterPro" id="IPR017981">
    <property type="entry name" value="GPCR_2-like_7TM"/>
</dbReference>
<keyword evidence="12" id="KW-0325">Glycoprotein</keyword>
<dbReference type="PROSITE" id="PS50221">
    <property type="entry name" value="GAIN_B"/>
    <property type="match status" value="1"/>
</dbReference>
<reference evidence="21" key="1">
    <citation type="submission" date="2020-02" db="EMBL/GenBank/DDBJ databases">
        <authorList>
            <person name="Enbody D E."/>
            <person name="Pettersson E M."/>
        </authorList>
    </citation>
    <scope>NUCLEOTIDE SEQUENCE [LARGE SCALE GENOMIC DNA]</scope>
</reference>
<dbReference type="Pfam" id="PF00002">
    <property type="entry name" value="7tm_2"/>
    <property type="match status" value="1"/>
</dbReference>
<keyword evidence="13" id="KW-0807">Transducer</keyword>
<dbReference type="Pfam" id="PF26588">
    <property type="entry name" value="GAIN_ADGRA3"/>
    <property type="match status" value="1"/>
</dbReference>
<feature type="compositionally biased region" description="Basic and acidic residues" evidence="15">
    <location>
        <begin position="1100"/>
        <end position="1113"/>
    </location>
</feature>
<feature type="transmembrane region" description="Helical" evidence="16">
    <location>
        <begin position="771"/>
        <end position="791"/>
    </location>
</feature>
<dbReference type="PANTHER" id="PTHR45930">
    <property type="entry name" value="G-PROTEIN COUPLED RECEPTOR 124-LIKE PROTEIN"/>
    <property type="match status" value="1"/>
</dbReference>
<dbReference type="InterPro" id="IPR000203">
    <property type="entry name" value="GPS"/>
</dbReference>
<feature type="transmembrane region" description="Helical" evidence="16">
    <location>
        <begin position="811"/>
        <end position="834"/>
    </location>
</feature>
<evidence type="ECO:0000256" key="8">
    <source>
        <dbReference type="ARBA" id="ARBA00023040"/>
    </source>
</evidence>
<dbReference type="InterPro" id="IPR000483">
    <property type="entry name" value="Cys-rich_flank_reg_C"/>
</dbReference>
<dbReference type="InterPro" id="IPR046338">
    <property type="entry name" value="GAIN_dom_sf"/>
</dbReference>
<dbReference type="InterPro" id="IPR058808">
    <property type="entry name" value="GAIN_ADGRA2/3"/>
</dbReference>
<feature type="transmembrane region" description="Helical" evidence="16">
    <location>
        <begin position="715"/>
        <end position="737"/>
    </location>
</feature>
<dbReference type="Pfam" id="PF01825">
    <property type="entry name" value="GPS"/>
    <property type="match status" value="1"/>
</dbReference>
<dbReference type="InterPro" id="IPR000832">
    <property type="entry name" value="GPCR_2_secretin-like"/>
</dbReference>
<evidence type="ECO:0000256" key="6">
    <source>
        <dbReference type="ARBA" id="ARBA00022737"/>
    </source>
</evidence>
<evidence type="ECO:0000259" key="18">
    <source>
        <dbReference type="PROSITE" id="PS50227"/>
    </source>
</evidence>
<dbReference type="SMART" id="SM00303">
    <property type="entry name" value="GPS"/>
    <property type="match status" value="1"/>
</dbReference>
<name>A0A8C3MP58_GEOPR</name>
<dbReference type="Gene3D" id="2.60.220.50">
    <property type="match status" value="1"/>
</dbReference>
<keyword evidence="7 16" id="KW-1133">Transmembrane helix</keyword>
<dbReference type="InterPro" id="IPR017983">
    <property type="entry name" value="GPCR_2_secretin-like_CS"/>
</dbReference>
<evidence type="ECO:0000256" key="12">
    <source>
        <dbReference type="ARBA" id="ARBA00023180"/>
    </source>
</evidence>
<feature type="domain" description="G-protein coupled receptors family 2 profile 2" evidence="19">
    <location>
        <begin position="653"/>
        <end position="949"/>
    </location>
</feature>
<feature type="region of interest" description="Disordered" evidence="15">
    <location>
        <begin position="1092"/>
        <end position="1134"/>
    </location>
</feature>
<dbReference type="PROSITE" id="PS51450">
    <property type="entry name" value="LRR"/>
    <property type="match status" value="1"/>
</dbReference>
<dbReference type="InterPro" id="IPR007110">
    <property type="entry name" value="Ig-like_dom"/>
</dbReference>
<keyword evidence="22" id="KW-1185">Reference proteome</keyword>
<keyword evidence="9 16" id="KW-0472">Membrane</keyword>
<dbReference type="PANTHER" id="PTHR45930:SF3">
    <property type="entry name" value="ADHESION G PROTEIN-COUPLED RECEPTOR A1"/>
    <property type="match status" value="1"/>
</dbReference>
<feature type="transmembrane region" description="Helical" evidence="16">
    <location>
        <begin position="689"/>
        <end position="709"/>
    </location>
</feature>
<dbReference type="InterPro" id="IPR003599">
    <property type="entry name" value="Ig_sub"/>
</dbReference>
<dbReference type="InterPro" id="IPR001611">
    <property type="entry name" value="Leu-rich_rpt"/>
</dbReference>
<dbReference type="AlphaFoldDB" id="A0A8C3MP58"/>
<dbReference type="PROSITE" id="PS50835">
    <property type="entry name" value="IG_LIKE"/>
    <property type="match status" value="1"/>
</dbReference>
<evidence type="ECO:0000259" key="17">
    <source>
        <dbReference type="PROSITE" id="PS50221"/>
    </source>
</evidence>
<keyword evidence="4 16" id="KW-0812">Transmembrane</keyword>
<proteinExistence type="inferred from homology"/>
<keyword evidence="11" id="KW-0675">Receptor</keyword>
<dbReference type="Gene3D" id="4.10.1240.10">
    <property type="entry name" value="GPCR, family 2, extracellular hormone receptor domain"/>
    <property type="match status" value="1"/>
</dbReference>
<feature type="domain" description="Ig-like" evidence="20">
    <location>
        <begin position="136"/>
        <end position="234"/>
    </location>
</feature>
<dbReference type="InterPro" id="IPR013098">
    <property type="entry name" value="Ig_I-set"/>
</dbReference>
<feature type="domain" description="G-protein coupled receptors family 2 profile 1" evidence="18">
    <location>
        <begin position="217"/>
        <end position="311"/>
    </location>
</feature>
<dbReference type="SUPFAM" id="SSF111418">
    <property type="entry name" value="Hormone receptor domain"/>
    <property type="match status" value="1"/>
</dbReference>
<comment type="similarity">
    <text evidence="2">Belongs to the G-protein coupled receptor 2 family. Adhesion G-protein coupled receptor (ADGR) subfamily.</text>
</comment>
<evidence type="ECO:0000256" key="2">
    <source>
        <dbReference type="ARBA" id="ARBA00007343"/>
    </source>
</evidence>
<evidence type="ECO:0000256" key="3">
    <source>
        <dbReference type="ARBA" id="ARBA00022614"/>
    </source>
</evidence>
<keyword evidence="10" id="KW-1015">Disulfide bond</keyword>
<dbReference type="GO" id="GO:0098978">
    <property type="term" value="C:glutamatergic synapse"/>
    <property type="evidence" value="ECO:0007669"/>
    <property type="project" value="TreeGrafter"/>
</dbReference>
<evidence type="ECO:0000256" key="4">
    <source>
        <dbReference type="ARBA" id="ARBA00022692"/>
    </source>
</evidence>
<dbReference type="PROSITE" id="PS50261">
    <property type="entry name" value="G_PROTEIN_RECEP_F2_4"/>
    <property type="match status" value="1"/>
</dbReference>
<dbReference type="PROSITE" id="PS00650">
    <property type="entry name" value="G_PROTEIN_RECEP_F2_2"/>
    <property type="match status" value="1"/>
</dbReference>
<accession>A0A8U8C4X3</accession>